<sequence length="390" mass="42312">MEAHRSARFAAIAEKIATPPSPLASAAGDGWTARHARGEGHKHPPPASIEERRPPSRTSTPAASSPSAITRTSLGPSARGQRSGALVTKDAATIVNELEVQHPAAKILVIAQQEEIGDGTSPYLLLDGLHPSEIVIGYTKAINKTIEILKDLVEKGSENIDVRNKEESLHNSSVHWLVLKNDTVGRIKRVEKAKLENYAKTEEAKLEELIKAVADSGAKVIVSGSAVGDMALHFCEQVTVLKNEEGGNSVAIAVLRGNTDSILDDLGRAVDDGVNTYKSMCRDSQIIPGTAATEIELAKRLKEFSLKLDHYAIAKFAESFEMVTRTLAENAWLSAMEIISSRYTKHAGRNTKAGIDLEEGACKDVSMMKIWDLYVTKCCMYRSTGWPACR</sequence>
<proteinExistence type="inferred from homology"/>
<evidence type="ECO:0000313" key="6">
    <source>
        <dbReference type="EnsemblPlants" id="OPUNC11G14670.2"/>
    </source>
</evidence>
<dbReference type="GO" id="GO:0140662">
    <property type="term" value="F:ATP-dependent protein folding chaperone"/>
    <property type="evidence" value="ECO:0007669"/>
    <property type="project" value="InterPro"/>
</dbReference>
<dbReference type="GO" id="GO:0005524">
    <property type="term" value="F:ATP binding"/>
    <property type="evidence" value="ECO:0007669"/>
    <property type="project" value="UniProtKB-KW"/>
</dbReference>
<feature type="compositionally biased region" description="Low complexity" evidence="5">
    <location>
        <begin position="56"/>
        <end position="73"/>
    </location>
</feature>
<dbReference type="SUPFAM" id="SSF52029">
    <property type="entry name" value="GroEL apical domain-like"/>
    <property type="match status" value="1"/>
</dbReference>
<evidence type="ECO:0000256" key="4">
    <source>
        <dbReference type="ARBA" id="ARBA00023186"/>
    </source>
</evidence>
<dbReference type="InterPro" id="IPR027413">
    <property type="entry name" value="GROEL-like_equatorial_sf"/>
</dbReference>
<dbReference type="InterPro" id="IPR002423">
    <property type="entry name" value="Cpn60/GroEL/TCP-1"/>
</dbReference>
<evidence type="ECO:0000313" key="7">
    <source>
        <dbReference type="Proteomes" id="UP000026962"/>
    </source>
</evidence>
<evidence type="ECO:0000256" key="5">
    <source>
        <dbReference type="SAM" id="MobiDB-lite"/>
    </source>
</evidence>
<name>A0A0E0MGJ9_ORYPU</name>
<dbReference type="Gene3D" id="3.50.7.10">
    <property type="entry name" value="GroEL"/>
    <property type="match status" value="1"/>
</dbReference>
<keyword evidence="2" id="KW-0547">Nucleotide-binding</keyword>
<dbReference type="Gramene" id="OPUNC11G14670.2">
    <property type="protein sequence ID" value="OPUNC11G14670.2"/>
    <property type="gene ID" value="OPUNC11G14670"/>
</dbReference>
<dbReference type="PANTHER" id="PTHR11353">
    <property type="entry name" value="CHAPERONIN"/>
    <property type="match status" value="1"/>
</dbReference>
<organism evidence="6">
    <name type="scientific">Oryza punctata</name>
    <name type="common">Red rice</name>
    <dbReference type="NCBI Taxonomy" id="4537"/>
    <lineage>
        <taxon>Eukaryota</taxon>
        <taxon>Viridiplantae</taxon>
        <taxon>Streptophyta</taxon>
        <taxon>Embryophyta</taxon>
        <taxon>Tracheophyta</taxon>
        <taxon>Spermatophyta</taxon>
        <taxon>Magnoliopsida</taxon>
        <taxon>Liliopsida</taxon>
        <taxon>Poales</taxon>
        <taxon>Poaceae</taxon>
        <taxon>BOP clade</taxon>
        <taxon>Oryzoideae</taxon>
        <taxon>Oryzeae</taxon>
        <taxon>Oryzinae</taxon>
        <taxon>Oryza</taxon>
    </lineage>
</organism>
<dbReference type="InterPro" id="IPR017998">
    <property type="entry name" value="Chaperone_TCP-1"/>
</dbReference>
<dbReference type="PROSITE" id="PS00751">
    <property type="entry name" value="TCP1_2"/>
    <property type="match status" value="1"/>
</dbReference>
<evidence type="ECO:0000256" key="3">
    <source>
        <dbReference type="ARBA" id="ARBA00022840"/>
    </source>
</evidence>
<comment type="similarity">
    <text evidence="1">Belongs to the TCP-1 chaperonin family.</text>
</comment>
<dbReference type="InterPro" id="IPR002194">
    <property type="entry name" value="Chaperonin_TCP-1_CS"/>
</dbReference>
<dbReference type="Gene3D" id="1.10.560.10">
    <property type="entry name" value="GroEL-like equatorial domain"/>
    <property type="match status" value="2"/>
</dbReference>
<dbReference type="Gene3D" id="3.30.260.10">
    <property type="entry name" value="TCP-1-like chaperonin intermediate domain"/>
    <property type="match status" value="2"/>
</dbReference>
<dbReference type="GO" id="GO:0051082">
    <property type="term" value="F:unfolded protein binding"/>
    <property type="evidence" value="ECO:0007669"/>
    <property type="project" value="InterPro"/>
</dbReference>
<dbReference type="InterPro" id="IPR027410">
    <property type="entry name" value="TCP-1-like_intermed_sf"/>
</dbReference>
<dbReference type="Proteomes" id="UP000026962">
    <property type="component" value="Chromosome 11"/>
</dbReference>
<keyword evidence="4" id="KW-0143">Chaperone</keyword>
<reference evidence="6" key="1">
    <citation type="submission" date="2015-04" db="UniProtKB">
        <authorList>
            <consortium name="EnsemblPlants"/>
        </authorList>
    </citation>
    <scope>IDENTIFICATION</scope>
</reference>
<feature type="region of interest" description="Disordered" evidence="5">
    <location>
        <begin position="1"/>
        <end position="84"/>
    </location>
</feature>
<dbReference type="Pfam" id="PF00118">
    <property type="entry name" value="Cpn60_TCP1"/>
    <property type="match status" value="2"/>
</dbReference>
<dbReference type="AlphaFoldDB" id="A0A0E0MGJ9"/>
<evidence type="ECO:0008006" key="8">
    <source>
        <dbReference type="Google" id="ProtNLM"/>
    </source>
</evidence>
<keyword evidence="3" id="KW-0067">ATP-binding</keyword>
<evidence type="ECO:0000256" key="2">
    <source>
        <dbReference type="ARBA" id="ARBA00022741"/>
    </source>
</evidence>
<reference evidence="6" key="2">
    <citation type="submission" date="2018-05" db="EMBL/GenBank/DDBJ databases">
        <title>OpunRS2 (Oryza punctata Reference Sequence Version 2).</title>
        <authorList>
            <person name="Zhang J."/>
            <person name="Kudrna D."/>
            <person name="Lee S."/>
            <person name="Talag J."/>
            <person name="Welchert J."/>
            <person name="Wing R.A."/>
        </authorList>
    </citation>
    <scope>NUCLEOTIDE SEQUENCE [LARGE SCALE GENOMIC DNA]</scope>
</reference>
<dbReference type="SUPFAM" id="SSF48592">
    <property type="entry name" value="GroEL equatorial domain-like"/>
    <property type="match status" value="1"/>
</dbReference>
<dbReference type="GO" id="GO:0016887">
    <property type="term" value="F:ATP hydrolysis activity"/>
    <property type="evidence" value="ECO:0007669"/>
    <property type="project" value="InterPro"/>
</dbReference>
<accession>A0A0E0MGJ9</accession>
<keyword evidence="7" id="KW-1185">Reference proteome</keyword>
<protein>
    <recommendedName>
        <fullName evidence="8">CCT-theta</fullName>
    </recommendedName>
</protein>
<dbReference type="InterPro" id="IPR027409">
    <property type="entry name" value="GroEL-like_apical_dom_sf"/>
</dbReference>
<dbReference type="EnsemblPlants" id="OPUNC11G14670.2">
    <property type="protein sequence ID" value="OPUNC11G14670.2"/>
    <property type="gene ID" value="OPUNC11G14670"/>
</dbReference>
<evidence type="ECO:0000256" key="1">
    <source>
        <dbReference type="ARBA" id="ARBA00008020"/>
    </source>
</evidence>